<dbReference type="AlphaFoldDB" id="A0A8I0TST2"/>
<dbReference type="OrthoDB" id="3197085at2"/>
<dbReference type="EC" id="3.1.21.3" evidence="5"/>
<evidence type="ECO:0000313" key="5">
    <source>
        <dbReference type="EMBL" id="MBE1598281.1"/>
    </source>
</evidence>
<proteinExistence type="inferred from homology"/>
<dbReference type="SUPFAM" id="SSF116734">
    <property type="entry name" value="DNA methylase specificity domain"/>
    <property type="match status" value="1"/>
</dbReference>
<evidence type="ECO:0000256" key="2">
    <source>
        <dbReference type="ARBA" id="ARBA00022747"/>
    </source>
</evidence>
<dbReference type="GO" id="GO:0003677">
    <property type="term" value="F:DNA binding"/>
    <property type="evidence" value="ECO:0007669"/>
    <property type="project" value="UniProtKB-KW"/>
</dbReference>
<evidence type="ECO:0000313" key="6">
    <source>
        <dbReference type="Proteomes" id="UP000629287"/>
    </source>
</evidence>
<evidence type="ECO:0000256" key="3">
    <source>
        <dbReference type="ARBA" id="ARBA00023125"/>
    </source>
</evidence>
<reference evidence="5 6" key="1">
    <citation type="submission" date="2020-10" db="EMBL/GenBank/DDBJ databases">
        <title>Sequencing the genomes of 1000 actinobacteria strains.</title>
        <authorList>
            <person name="Klenk H.-P."/>
        </authorList>
    </citation>
    <scope>NUCLEOTIDE SEQUENCE [LARGE SCALE GENOMIC DNA]</scope>
    <source>
        <strain evidence="5 6">DSM 41803</strain>
    </source>
</reference>
<dbReference type="GeneID" id="86828956"/>
<dbReference type="CDD" id="cd16961">
    <property type="entry name" value="RMtype1_S_TRD-CR_like"/>
    <property type="match status" value="1"/>
</dbReference>
<comment type="caution">
    <text evidence="5">The sequence shown here is derived from an EMBL/GenBank/DDBJ whole genome shotgun (WGS) entry which is preliminary data.</text>
</comment>
<gene>
    <name evidence="5" type="ORF">H4687_004410</name>
</gene>
<dbReference type="Gene3D" id="3.90.220.20">
    <property type="entry name" value="DNA methylase specificity domains"/>
    <property type="match status" value="1"/>
</dbReference>
<evidence type="ECO:0000259" key="4">
    <source>
        <dbReference type="Pfam" id="PF01420"/>
    </source>
</evidence>
<keyword evidence="2" id="KW-0680">Restriction system</keyword>
<dbReference type="InterPro" id="IPR044946">
    <property type="entry name" value="Restrct_endonuc_typeI_TRD_sf"/>
</dbReference>
<dbReference type="PANTHER" id="PTHR30408:SF12">
    <property type="entry name" value="TYPE I RESTRICTION ENZYME MJAVIII SPECIFICITY SUBUNIT"/>
    <property type="match status" value="1"/>
</dbReference>
<sequence length="225" mass="23459">MTSVDTGEPLPPGWSRAPLRDLCASITAGPAARAEDKGHLQVDGGTPVVLPRDLDGLRIAAGKAAAVPAIPWDRARTLAKYQLAEGDILVTRTGTVGRCALVTGEHAGWLLHPNLVRLRLPGKAMVPPAYLAAFLSSAAAQEWIRTRTAGSVIPSLSIRTLGELPVVLPPPAEQETIGATLAALDDKIQAHTEIARATRAYRAVLADALLNGVLSADPPTPPGPP</sequence>
<dbReference type="PANTHER" id="PTHR30408">
    <property type="entry name" value="TYPE-1 RESTRICTION ENZYME ECOKI SPECIFICITY PROTEIN"/>
    <property type="match status" value="1"/>
</dbReference>
<keyword evidence="5" id="KW-0378">Hydrolase</keyword>
<dbReference type="GO" id="GO:0009035">
    <property type="term" value="F:type I site-specific deoxyribonuclease activity"/>
    <property type="evidence" value="ECO:0007669"/>
    <property type="project" value="UniProtKB-EC"/>
</dbReference>
<dbReference type="GO" id="GO:0009307">
    <property type="term" value="P:DNA restriction-modification system"/>
    <property type="evidence" value="ECO:0007669"/>
    <property type="project" value="UniProtKB-KW"/>
</dbReference>
<evidence type="ECO:0000256" key="1">
    <source>
        <dbReference type="ARBA" id="ARBA00010923"/>
    </source>
</evidence>
<dbReference type="InterPro" id="IPR000055">
    <property type="entry name" value="Restrct_endonuc_typeI_TRD"/>
</dbReference>
<dbReference type="RefSeq" id="WP_046917836.1">
    <property type="nucleotide sequence ID" value="NZ_JADBGF010000001.1"/>
</dbReference>
<dbReference type="Proteomes" id="UP000629287">
    <property type="component" value="Unassembled WGS sequence"/>
</dbReference>
<dbReference type="Pfam" id="PF01420">
    <property type="entry name" value="Methylase_S"/>
    <property type="match status" value="1"/>
</dbReference>
<feature type="domain" description="Type I restriction modification DNA specificity" evidence="4">
    <location>
        <begin position="75"/>
        <end position="194"/>
    </location>
</feature>
<accession>A0A8I0TST2</accession>
<dbReference type="EMBL" id="JADBGF010000001">
    <property type="protein sequence ID" value="MBE1598281.1"/>
    <property type="molecule type" value="Genomic_DNA"/>
</dbReference>
<comment type="similarity">
    <text evidence="1">Belongs to the type-I restriction system S methylase family.</text>
</comment>
<dbReference type="InterPro" id="IPR052021">
    <property type="entry name" value="Type-I_RS_S_subunit"/>
</dbReference>
<organism evidence="5 6">
    <name type="scientific">Streptomyces stelliscabiei</name>
    <dbReference type="NCBI Taxonomy" id="146820"/>
    <lineage>
        <taxon>Bacteria</taxon>
        <taxon>Bacillati</taxon>
        <taxon>Actinomycetota</taxon>
        <taxon>Actinomycetes</taxon>
        <taxon>Kitasatosporales</taxon>
        <taxon>Streptomycetaceae</taxon>
        <taxon>Streptomyces</taxon>
    </lineage>
</organism>
<keyword evidence="6" id="KW-1185">Reference proteome</keyword>
<protein>
    <submittedName>
        <fullName evidence="5">Type I restriction enzyme S subunit</fullName>
        <ecNumber evidence="5">3.1.21.3</ecNumber>
    </submittedName>
</protein>
<keyword evidence="3" id="KW-0238">DNA-binding</keyword>
<name>A0A8I0TST2_9ACTN</name>